<evidence type="ECO:0000259" key="2">
    <source>
        <dbReference type="Pfam" id="PF03561"/>
    </source>
</evidence>
<organism evidence="3">
    <name type="scientific">marine metagenome</name>
    <dbReference type="NCBI Taxonomy" id="408172"/>
    <lineage>
        <taxon>unclassified sequences</taxon>
        <taxon>metagenomes</taxon>
        <taxon>ecological metagenomes</taxon>
    </lineage>
</organism>
<dbReference type="PANTHER" id="PTHR12045:SF3">
    <property type="entry name" value="INACTIVE ALLANTOICASE-RELATED"/>
    <property type="match status" value="1"/>
</dbReference>
<dbReference type="GO" id="GO:0000256">
    <property type="term" value="P:allantoin catabolic process"/>
    <property type="evidence" value="ECO:0007669"/>
    <property type="project" value="InterPro"/>
</dbReference>
<feature type="domain" description="Allantoicase" evidence="2">
    <location>
        <begin position="173"/>
        <end position="217"/>
    </location>
</feature>
<feature type="non-terminal residue" evidence="3">
    <location>
        <position position="1"/>
    </location>
</feature>
<dbReference type="Gene3D" id="2.60.120.260">
    <property type="entry name" value="Galactose-binding domain-like"/>
    <property type="match status" value="2"/>
</dbReference>
<dbReference type="InterPro" id="IPR005164">
    <property type="entry name" value="Allantoicase"/>
</dbReference>
<accession>A0A381YVV4</accession>
<dbReference type="NCBIfam" id="TIGR02961">
    <property type="entry name" value="allantoicase"/>
    <property type="match status" value="1"/>
</dbReference>
<evidence type="ECO:0000313" key="3">
    <source>
        <dbReference type="EMBL" id="SVA81158.1"/>
    </source>
</evidence>
<dbReference type="Pfam" id="PF03561">
    <property type="entry name" value="Allantoicase"/>
    <property type="match status" value="2"/>
</dbReference>
<name>A0A381YVV4_9ZZZZ</name>
<dbReference type="AlphaFoldDB" id="A0A381YVV4"/>
<gene>
    <name evidence="3" type="ORF">METZ01_LOCUS134012</name>
</gene>
<feature type="domain" description="Allantoicase" evidence="2">
    <location>
        <begin position="7"/>
        <end position="151"/>
    </location>
</feature>
<protein>
    <recommendedName>
        <fullName evidence="2">Allantoicase domain-containing protein</fullName>
    </recommendedName>
</protein>
<dbReference type="PANTHER" id="PTHR12045">
    <property type="entry name" value="ALLANTOICASE"/>
    <property type="match status" value="1"/>
</dbReference>
<reference evidence="3" key="1">
    <citation type="submission" date="2018-05" db="EMBL/GenBank/DDBJ databases">
        <authorList>
            <person name="Lanie J.A."/>
            <person name="Ng W.-L."/>
            <person name="Kazmierczak K.M."/>
            <person name="Andrzejewski T.M."/>
            <person name="Davidsen T.M."/>
            <person name="Wayne K.J."/>
            <person name="Tettelin H."/>
            <person name="Glass J.I."/>
            <person name="Rusch D."/>
            <person name="Podicherti R."/>
            <person name="Tsui H.-C.T."/>
            <person name="Winkler M.E."/>
        </authorList>
    </citation>
    <scope>NUCLEOTIDE SEQUENCE</scope>
</reference>
<dbReference type="InterPro" id="IPR015908">
    <property type="entry name" value="Allantoicase_dom"/>
</dbReference>
<comment type="similarity">
    <text evidence="1">Belongs to the allantoicase family.</text>
</comment>
<dbReference type="SUPFAM" id="SSF49785">
    <property type="entry name" value="Galactose-binding domain-like"/>
    <property type="match status" value="2"/>
</dbReference>
<sequence length="218" mass="24724">LANPMLGTKIISCSDEFFAPATRIINPLPAIFKENVFDNHGKWMDGWETRRRRSKGNDYLIIKLGRPGKIQLVDIDTTYFNGNQPEYAQLEGCFSKNNKLKNIKWIKITNKSKIKPNHNNILKSKSSKTFNFVRLNIFPDGGVARLRLFGSIDLSLQKISNKNIIDLASVINGSQVVACSDEHFGNANNILLPGKSKNMGNGWETRRRRGKGYDWILL</sequence>
<feature type="non-terminal residue" evidence="3">
    <location>
        <position position="218"/>
    </location>
</feature>
<dbReference type="EMBL" id="UINC01019196">
    <property type="protein sequence ID" value="SVA81158.1"/>
    <property type="molecule type" value="Genomic_DNA"/>
</dbReference>
<evidence type="ECO:0000256" key="1">
    <source>
        <dbReference type="ARBA" id="ARBA00009242"/>
    </source>
</evidence>
<proteinExistence type="inferred from homology"/>
<dbReference type="GO" id="GO:0004037">
    <property type="term" value="F:allantoicase activity"/>
    <property type="evidence" value="ECO:0007669"/>
    <property type="project" value="InterPro"/>
</dbReference>
<dbReference type="InterPro" id="IPR008979">
    <property type="entry name" value="Galactose-bd-like_sf"/>
</dbReference>